<name>A0A5J4UGC5_9EUKA</name>
<sequence length="199" mass="23386">DLFLGVHLSHIQDLNFADIWQQTQNKVIKDYWQVENKTFHVSVIERALREYIATGKIPRQPLLQFNKYAPLLYGLKSSRCLESQSIFGTSPLPITPDFTNWKILNHQNIISALDRFMQYSHLHNQHQYVIREILRRIIKSFENIKVSNENSEEISETKTQTLLIKLVYTLINEKSSKQIRQKNITNVQKLGKPKNRKGI</sequence>
<comment type="caution">
    <text evidence="1">The sequence shown here is derived from an EMBL/GenBank/DDBJ whole genome shotgun (WGS) entry which is preliminary data.</text>
</comment>
<evidence type="ECO:0000313" key="2">
    <source>
        <dbReference type="Proteomes" id="UP000324800"/>
    </source>
</evidence>
<organism evidence="1 2">
    <name type="scientific">Streblomastix strix</name>
    <dbReference type="NCBI Taxonomy" id="222440"/>
    <lineage>
        <taxon>Eukaryota</taxon>
        <taxon>Metamonada</taxon>
        <taxon>Preaxostyla</taxon>
        <taxon>Oxymonadida</taxon>
        <taxon>Streblomastigidae</taxon>
        <taxon>Streblomastix</taxon>
    </lineage>
</organism>
<evidence type="ECO:0000313" key="1">
    <source>
        <dbReference type="EMBL" id="KAA6369728.1"/>
    </source>
</evidence>
<dbReference type="AlphaFoldDB" id="A0A5J4UGC5"/>
<dbReference type="EMBL" id="SNRW01016083">
    <property type="protein sequence ID" value="KAA6369728.1"/>
    <property type="molecule type" value="Genomic_DNA"/>
</dbReference>
<accession>A0A5J4UGC5</accession>
<protein>
    <submittedName>
        <fullName evidence="1">Uncharacterized protein</fullName>
    </submittedName>
</protein>
<reference evidence="1 2" key="1">
    <citation type="submission" date="2019-03" db="EMBL/GenBank/DDBJ databases">
        <title>Single cell metagenomics reveals metabolic interactions within the superorganism composed of flagellate Streblomastix strix and complex community of Bacteroidetes bacteria on its surface.</title>
        <authorList>
            <person name="Treitli S.C."/>
            <person name="Kolisko M."/>
            <person name="Husnik F."/>
            <person name="Keeling P."/>
            <person name="Hampl V."/>
        </authorList>
    </citation>
    <scope>NUCLEOTIDE SEQUENCE [LARGE SCALE GENOMIC DNA]</scope>
    <source>
        <strain evidence="1">ST1C</strain>
    </source>
</reference>
<proteinExistence type="predicted"/>
<feature type="non-terminal residue" evidence="1">
    <location>
        <position position="1"/>
    </location>
</feature>
<dbReference type="Proteomes" id="UP000324800">
    <property type="component" value="Unassembled WGS sequence"/>
</dbReference>
<gene>
    <name evidence="1" type="ORF">EZS28_034745</name>
</gene>